<gene>
    <name evidence="1" type="ORF">OFUS_LOCUS15087</name>
</gene>
<comment type="caution">
    <text evidence="1">The sequence shown here is derived from an EMBL/GenBank/DDBJ whole genome shotgun (WGS) entry which is preliminary data.</text>
</comment>
<evidence type="ECO:0000313" key="2">
    <source>
        <dbReference type="Proteomes" id="UP000749559"/>
    </source>
</evidence>
<accession>A0A8J1XS64</accession>
<organism evidence="1 2">
    <name type="scientific">Owenia fusiformis</name>
    <name type="common">Polychaete worm</name>
    <dbReference type="NCBI Taxonomy" id="6347"/>
    <lineage>
        <taxon>Eukaryota</taxon>
        <taxon>Metazoa</taxon>
        <taxon>Spiralia</taxon>
        <taxon>Lophotrochozoa</taxon>
        <taxon>Annelida</taxon>
        <taxon>Polychaeta</taxon>
        <taxon>Sedentaria</taxon>
        <taxon>Canalipalpata</taxon>
        <taxon>Sabellida</taxon>
        <taxon>Oweniida</taxon>
        <taxon>Oweniidae</taxon>
        <taxon>Owenia</taxon>
    </lineage>
</organism>
<name>A0A8J1XS64_OWEFU</name>
<dbReference type="Proteomes" id="UP000749559">
    <property type="component" value="Unassembled WGS sequence"/>
</dbReference>
<dbReference type="AlphaFoldDB" id="A0A8J1XS64"/>
<dbReference type="EMBL" id="CAIIXF020000007">
    <property type="protein sequence ID" value="CAH1789786.1"/>
    <property type="molecule type" value="Genomic_DNA"/>
</dbReference>
<reference evidence="1" key="1">
    <citation type="submission" date="2022-03" db="EMBL/GenBank/DDBJ databases">
        <authorList>
            <person name="Martin C."/>
        </authorList>
    </citation>
    <scope>NUCLEOTIDE SEQUENCE</scope>
</reference>
<protein>
    <submittedName>
        <fullName evidence="1">Uncharacterized protein</fullName>
    </submittedName>
</protein>
<feature type="non-terminal residue" evidence="1">
    <location>
        <position position="1"/>
    </location>
</feature>
<sequence length="120" mass="14176">NTFGTSKNVPLEMCFTYRGSFDIKSVSFGTLKSVPLTEVFYFTRFIVLQLYLSVRLYMFIVKYARPIHVIKSWADFSLSRDCERISNAFRWASPTWPNNNVFALIAILQYIEKYRIQQNH</sequence>
<evidence type="ECO:0000313" key="1">
    <source>
        <dbReference type="EMBL" id="CAH1789786.1"/>
    </source>
</evidence>
<proteinExistence type="predicted"/>
<feature type="non-terminal residue" evidence="1">
    <location>
        <position position="120"/>
    </location>
</feature>
<keyword evidence="2" id="KW-1185">Reference proteome</keyword>